<feature type="transmembrane region" description="Helical" evidence="4">
    <location>
        <begin position="124"/>
        <end position="144"/>
    </location>
</feature>
<dbReference type="Gene3D" id="1.20.1250.20">
    <property type="entry name" value="MFS general substrate transporter like domains"/>
    <property type="match status" value="2"/>
</dbReference>
<dbReference type="PANTHER" id="PTHR23518">
    <property type="entry name" value="C-METHYLTRANSFERASE"/>
    <property type="match status" value="1"/>
</dbReference>
<gene>
    <name evidence="6" type="ORF">ACFOKA_10855</name>
</gene>
<evidence type="ECO:0000259" key="5">
    <source>
        <dbReference type="PROSITE" id="PS50850"/>
    </source>
</evidence>
<feature type="transmembrane region" description="Helical" evidence="4">
    <location>
        <begin position="62"/>
        <end position="85"/>
    </location>
</feature>
<evidence type="ECO:0000313" key="6">
    <source>
        <dbReference type="EMBL" id="MFC3052400.1"/>
    </source>
</evidence>
<comment type="caution">
    <text evidence="6">The sequence shown here is derived from an EMBL/GenBank/DDBJ whole genome shotgun (WGS) entry which is preliminary data.</text>
</comment>
<evidence type="ECO:0000256" key="1">
    <source>
        <dbReference type="ARBA" id="ARBA00022692"/>
    </source>
</evidence>
<proteinExistence type="predicted"/>
<feature type="transmembrane region" description="Helical" evidence="4">
    <location>
        <begin position="282"/>
        <end position="308"/>
    </location>
</feature>
<dbReference type="PROSITE" id="PS50850">
    <property type="entry name" value="MFS"/>
    <property type="match status" value="1"/>
</dbReference>
<dbReference type="Proteomes" id="UP001595444">
    <property type="component" value="Unassembled WGS sequence"/>
</dbReference>
<dbReference type="RefSeq" id="WP_265588786.1">
    <property type="nucleotide sequence ID" value="NZ_CP061205.1"/>
</dbReference>
<dbReference type="SUPFAM" id="SSF103473">
    <property type="entry name" value="MFS general substrate transporter"/>
    <property type="match status" value="1"/>
</dbReference>
<feature type="domain" description="Major facilitator superfamily (MFS) profile" evidence="5">
    <location>
        <begin position="1"/>
        <end position="373"/>
    </location>
</feature>
<dbReference type="Pfam" id="PF07690">
    <property type="entry name" value="MFS_1"/>
    <property type="match status" value="1"/>
</dbReference>
<dbReference type="PANTHER" id="PTHR23518:SF2">
    <property type="entry name" value="MAJOR FACILITATOR SUPERFAMILY TRANSPORTER"/>
    <property type="match status" value="1"/>
</dbReference>
<sequence>MFMDISSGMVQSLLPLFLVSSLGVSALGVGLIDGLAHAVALGLKVFSGVISDYTGKRKLLAVFGYALGAFSKPFFAVSGSALEILSARILDRVGKGLRSAPRDALVADIAPATMRGAAYGLRQAIDAFGAFIGPLIAIALMFLWANDYRAVFWCATIPGVLAVLLLVVGVKEPKSQKKSVRTNPLTKKNIKRLGAPFYTVILVSSLFALSRFSEAFLVLRAVETGVSPALVPLVMVIMNLMYAMASYPFGSLSDRFSGSMLLAFGLTILALAHSILASADVWFVFMVGVMLWGVHMGVTQGLLAKMVADSAPEDIRGTAFGFFNFSQGIAFLIANILAGYMWDQHGSAVTFYIGICFSLIACTTVIGMAYRSKM</sequence>
<keyword evidence="3 4" id="KW-0472">Membrane</keyword>
<keyword evidence="1 4" id="KW-0812">Transmembrane</keyword>
<feature type="transmembrane region" description="Helical" evidence="4">
    <location>
        <begin position="229"/>
        <end position="249"/>
    </location>
</feature>
<dbReference type="CDD" id="cd17370">
    <property type="entry name" value="MFS_MJ1317_like"/>
    <property type="match status" value="1"/>
</dbReference>
<feature type="transmembrane region" description="Helical" evidence="4">
    <location>
        <begin position="190"/>
        <end position="209"/>
    </location>
</feature>
<feature type="transmembrane region" description="Helical" evidence="4">
    <location>
        <begin position="320"/>
        <end position="342"/>
    </location>
</feature>
<feature type="transmembrane region" description="Helical" evidence="4">
    <location>
        <begin position="348"/>
        <end position="370"/>
    </location>
</feature>
<dbReference type="EMBL" id="JBHRSL010000010">
    <property type="protein sequence ID" value="MFC3052400.1"/>
    <property type="molecule type" value="Genomic_DNA"/>
</dbReference>
<evidence type="ECO:0000256" key="4">
    <source>
        <dbReference type="SAM" id="Phobius"/>
    </source>
</evidence>
<evidence type="ECO:0000313" key="7">
    <source>
        <dbReference type="Proteomes" id="UP001595444"/>
    </source>
</evidence>
<evidence type="ECO:0000256" key="2">
    <source>
        <dbReference type="ARBA" id="ARBA00022989"/>
    </source>
</evidence>
<organism evidence="6 7">
    <name type="scientific">Kordiimonas pumila</name>
    <dbReference type="NCBI Taxonomy" id="2161677"/>
    <lineage>
        <taxon>Bacteria</taxon>
        <taxon>Pseudomonadati</taxon>
        <taxon>Pseudomonadota</taxon>
        <taxon>Alphaproteobacteria</taxon>
        <taxon>Kordiimonadales</taxon>
        <taxon>Kordiimonadaceae</taxon>
        <taxon>Kordiimonas</taxon>
    </lineage>
</organism>
<accession>A0ABV7D663</accession>
<dbReference type="InterPro" id="IPR011701">
    <property type="entry name" value="MFS"/>
</dbReference>
<keyword evidence="2 4" id="KW-1133">Transmembrane helix</keyword>
<feature type="transmembrane region" description="Helical" evidence="4">
    <location>
        <begin position="256"/>
        <end position="276"/>
    </location>
</feature>
<protein>
    <submittedName>
        <fullName evidence="6">MFS transporter</fullName>
    </submittedName>
</protein>
<reference evidence="7" key="1">
    <citation type="journal article" date="2019" name="Int. J. Syst. Evol. Microbiol.">
        <title>The Global Catalogue of Microorganisms (GCM) 10K type strain sequencing project: providing services to taxonomists for standard genome sequencing and annotation.</title>
        <authorList>
            <consortium name="The Broad Institute Genomics Platform"/>
            <consortium name="The Broad Institute Genome Sequencing Center for Infectious Disease"/>
            <person name="Wu L."/>
            <person name="Ma J."/>
        </authorList>
    </citation>
    <scope>NUCLEOTIDE SEQUENCE [LARGE SCALE GENOMIC DNA]</scope>
    <source>
        <strain evidence="7">KCTC 62164</strain>
    </source>
</reference>
<evidence type="ECO:0000256" key="3">
    <source>
        <dbReference type="ARBA" id="ARBA00023136"/>
    </source>
</evidence>
<name>A0ABV7D663_9PROT</name>
<feature type="transmembrane region" description="Helical" evidence="4">
    <location>
        <begin position="150"/>
        <end position="170"/>
    </location>
</feature>
<keyword evidence="7" id="KW-1185">Reference proteome</keyword>
<dbReference type="InterPro" id="IPR020846">
    <property type="entry name" value="MFS_dom"/>
</dbReference>
<dbReference type="InterPro" id="IPR036259">
    <property type="entry name" value="MFS_trans_sf"/>
</dbReference>